<dbReference type="PROSITE" id="PS51257">
    <property type="entry name" value="PROKAR_LIPOPROTEIN"/>
    <property type="match status" value="1"/>
</dbReference>
<feature type="chain" id="PRO_5026935607" evidence="2">
    <location>
        <begin position="42"/>
        <end position="244"/>
    </location>
</feature>
<dbReference type="RefSeq" id="WP_163465431.1">
    <property type="nucleotide sequence ID" value="NZ_JAAAMG010000022.1"/>
</dbReference>
<gene>
    <name evidence="3" type="ORF">GTK09_21400</name>
</gene>
<proteinExistence type="predicted"/>
<reference evidence="3 4" key="1">
    <citation type="submission" date="2020-01" db="EMBL/GenBank/DDBJ databases">
        <title>Jiella pacifica sp. nov.</title>
        <authorList>
            <person name="Xue Z."/>
            <person name="Zhu S."/>
            <person name="Chen J."/>
            <person name="Yang J."/>
        </authorList>
    </citation>
    <scope>NUCLEOTIDE SEQUENCE [LARGE SCALE GENOMIC DNA]</scope>
    <source>
        <strain evidence="3 4">40Bstr34</strain>
    </source>
</reference>
<evidence type="ECO:0000313" key="3">
    <source>
        <dbReference type="EMBL" id="NDW06974.1"/>
    </source>
</evidence>
<feature type="region of interest" description="Disordered" evidence="1">
    <location>
        <begin position="57"/>
        <end position="93"/>
    </location>
</feature>
<feature type="signal peptide" evidence="2">
    <location>
        <begin position="1"/>
        <end position="41"/>
    </location>
</feature>
<name>A0A6N9T6F4_9HYPH</name>
<comment type="caution">
    <text evidence="3">The sequence shown here is derived from an EMBL/GenBank/DDBJ whole genome shotgun (WGS) entry which is preliminary data.</text>
</comment>
<organism evidence="3 4">
    <name type="scientific">Jiella pacifica</name>
    <dbReference type="NCBI Taxonomy" id="2696469"/>
    <lineage>
        <taxon>Bacteria</taxon>
        <taxon>Pseudomonadati</taxon>
        <taxon>Pseudomonadota</taxon>
        <taxon>Alphaproteobacteria</taxon>
        <taxon>Hyphomicrobiales</taxon>
        <taxon>Aurantimonadaceae</taxon>
        <taxon>Jiella</taxon>
    </lineage>
</organism>
<accession>A0A6N9T6F4</accession>
<evidence type="ECO:0000256" key="1">
    <source>
        <dbReference type="SAM" id="MobiDB-lite"/>
    </source>
</evidence>
<dbReference type="Proteomes" id="UP000469011">
    <property type="component" value="Unassembled WGS sequence"/>
</dbReference>
<dbReference type="EMBL" id="JAAAMG010000022">
    <property type="protein sequence ID" value="NDW06974.1"/>
    <property type="molecule type" value="Genomic_DNA"/>
</dbReference>
<evidence type="ECO:0000313" key="4">
    <source>
        <dbReference type="Proteomes" id="UP000469011"/>
    </source>
</evidence>
<feature type="compositionally biased region" description="Low complexity" evidence="1">
    <location>
        <begin position="76"/>
        <end position="93"/>
    </location>
</feature>
<keyword evidence="2" id="KW-0732">Signal</keyword>
<sequence length="244" mass="25936">MTAGYRSDRRSVRSRRLRTISAGLASLLACLSPCLSLPALAQSDVNAILGGETPAAVEDAGTPGLHSSPFPSTAGQQANVPAQEQAAPAAPIRPGNDERWLNSAHPVENLSVISVHPLPGEKCQDVLFDVRPSTRVRHSPNVDGTLDFDLGELCLLGVRNDSDRRTVVVRVGEELKTVAIVSDSRLNSGIALGPGREIMTPIRPLDVKALTIKVEAVWDDEIDAASPTVESFSLRLVNKSKPGS</sequence>
<keyword evidence="4" id="KW-1185">Reference proteome</keyword>
<evidence type="ECO:0000256" key="2">
    <source>
        <dbReference type="SAM" id="SignalP"/>
    </source>
</evidence>
<protein>
    <submittedName>
        <fullName evidence="3">Uncharacterized protein</fullName>
    </submittedName>
</protein>
<dbReference type="AlphaFoldDB" id="A0A6N9T6F4"/>